<evidence type="ECO:0000256" key="2">
    <source>
        <dbReference type="ARBA" id="ARBA00004496"/>
    </source>
</evidence>
<evidence type="ECO:0000256" key="7">
    <source>
        <dbReference type="ARBA" id="ARBA00022679"/>
    </source>
</evidence>
<evidence type="ECO:0000256" key="11">
    <source>
        <dbReference type="ARBA" id="ARBA00047899"/>
    </source>
</evidence>
<comment type="catalytic activity">
    <reaction evidence="12">
        <text>L-seryl-[protein] + ATP = O-phospho-L-seryl-[protein] + ADP + H(+)</text>
        <dbReference type="Rhea" id="RHEA:17989"/>
        <dbReference type="Rhea" id="RHEA-COMP:9863"/>
        <dbReference type="Rhea" id="RHEA-COMP:11604"/>
        <dbReference type="ChEBI" id="CHEBI:15378"/>
        <dbReference type="ChEBI" id="CHEBI:29999"/>
        <dbReference type="ChEBI" id="CHEBI:30616"/>
        <dbReference type="ChEBI" id="CHEBI:83421"/>
        <dbReference type="ChEBI" id="CHEBI:456216"/>
        <dbReference type="EC" id="2.7.11.1"/>
    </reaction>
</comment>
<evidence type="ECO:0000256" key="5">
    <source>
        <dbReference type="ARBA" id="ARBA00022527"/>
    </source>
</evidence>
<dbReference type="CDD" id="cd14031">
    <property type="entry name" value="STKc_WNK3"/>
    <property type="match status" value="1"/>
</dbReference>
<dbReference type="Gene3D" id="1.10.510.10">
    <property type="entry name" value="Transferase(Phosphotransferase) domain 1"/>
    <property type="match status" value="1"/>
</dbReference>
<feature type="domain" description="Protein kinase" evidence="14">
    <location>
        <begin position="133"/>
        <end position="391"/>
    </location>
</feature>
<evidence type="ECO:0000256" key="9">
    <source>
        <dbReference type="ARBA" id="ARBA00022777"/>
    </source>
</evidence>
<dbReference type="FunFam" id="1.10.510.10:FF:000006">
    <property type="entry name" value="Serine/threonine-protein kinase WNK1 isoform 2"/>
    <property type="match status" value="1"/>
</dbReference>
<dbReference type="Gene3D" id="3.10.20.90">
    <property type="entry name" value="Phosphatidylinositol 3-kinase Catalytic Subunit, Chain A, domain 1"/>
    <property type="match status" value="1"/>
</dbReference>
<keyword evidence="9" id="KW-0418">Kinase</keyword>
<evidence type="ECO:0000256" key="6">
    <source>
        <dbReference type="ARBA" id="ARBA00022553"/>
    </source>
</evidence>
<dbReference type="InterPro" id="IPR024678">
    <property type="entry name" value="Kinase_OSR1/WNK_CCT"/>
</dbReference>
<keyword evidence="6" id="KW-0597">Phosphoprotein</keyword>
<evidence type="ECO:0000256" key="1">
    <source>
        <dbReference type="ARBA" id="ARBA00001946"/>
    </source>
</evidence>
<dbReference type="GO" id="GO:0005524">
    <property type="term" value="F:ATP binding"/>
    <property type="evidence" value="ECO:0007669"/>
    <property type="project" value="UniProtKB-KW"/>
</dbReference>
<reference evidence="15" key="1">
    <citation type="submission" date="2025-08" db="UniProtKB">
        <authorList>
            <consortium name="Ensembl"/>
        </authorList>
    </citation>
    <scope>IDENTIFICATION</scope>
</reference>
<dbReference type="FunFam" id="3.30.200.20:FF:000494">
    <property type="entry name" value="serine/threonine-protein kinase WNK2 isoform X2"/>
    <property type="match status" value="1"/>
</dbReference>
<dbReference type="SMART" id="SM00220">
    <property type="entry name" value="S_TKc"/>
    <property type="match status" value="1"/>
</dbReference>
<keyword evidence="7" id="KW-0808">Transferase</keyword>
<keyword evidence="8" id="KW-0547">Nucleotide-binding</keyword>
<keyword evidence="16" id="KW-1185">Reference proteome</keyword>
<evidence type="ECO:0000256" key="3">
    <source>
        <dbReference type="ARBA" id="ARBA00012513"/>
    </source>
</evidence>
<evidence type="ECO:0000256" key="13">
    <source>
        <dbReference type="SAM" id="MobiDB-lite"/>
    </source>
</evidence>
<dbReference type="AlphaFoldDB" id="A0A8C7XED4"/>
<evidence type="ECO:0000256" key="12">
    <source>
        <dbReference type="ARBA" id="ARBA00048679"/>
    </source>
</evidence>
<evidence type="ECO:0000256" key="10">
    <source>
        <dbReference type="ARBA" id="ARBA00022840"/>
    </source>
</evidence>
<dbReference type="GeneTree" id="ENSGT00940000160145"/>
<protein>
    <recommendedName>
        <fullName evidence="3">non-specific serine/threonine protein kinase</fullName>
        <ecNumber evidence="3">2.7.11.1</ecNumber>
    </recommendedName>
</protein>
<evidence type="ECO:0000256" key="4">
    <source>
        <dbReference type="ARBA" id="ARBA00022490"/>
    </source>
</evidence>
<dbReference type="Gene3D" id="3.30.200.20">
    <property type="entry name" value="Phosphorylase Kinase, domain 1"/>
    <property type="match status" value="1"/>
</dbReference>
<dbReference type="InterPro" id="IPR000719">
    <property type="entry name" value="Prot_kinase_dom"/>
</dbReference>
<dbReference type="Pfam" id="PF12202">
    <property type="entry name" value="OSR1_C"/>
    <property type="match status" value="1"/>
</dbReference>
<name>A0A8C7XED4_9TELE</name>
<keyword evidence="5" id="KW-0723">Serine/threonine-protein kinase</keyword>
<dbReference type="EC" id="2.7.11.1" evidence="3"/>
<keyword evidence="10" id="KW-0067">ATP-binding</keyword>
<evidence type="ECO:0000313" key="16">
    <source>
        <dbReference type="Proteomes" id="UP000694383"/>
    </source>
</evidence>
<evidence type="ECO:0000256" key="8">
    <source>
        <dbReference type="ARBA" id="ARBA00022741"/>
    </source>
</evidence>
<organism evidence="15 16">
    <name type="scientific">Oryzias sinensis</name>
    <name type="common">Chinese medaka</name>
    <dbReference type="NCBI Taxonomy" id="183150"/>
    <lineage>
        <taxon>Eukaryota</taxon>
        <taxon>Metazoa</taxon>
        <taxon>Chordata</taxon>
        <taxon>Craniata</taxon>
        <taxon>Vertebrata</taxon>
        <taxon>Euteleostomi</taxon>
        <taxon>Actinopterygii</taxon>
        <taxon>Neopterygii</taxon>
        <taxon>Teleostei</taxon>
        <taxon>Neoteleostei</taxon>
        <taxon>Acanthomorphata</taxon>
        <taxon>Ovalentaria</taxon>
        <taxon>Atherinomorphae</taxon>
        <taxon>Beloniformes</taxon>
        <taxon>Adrianichthyidae</taxon>
        <taxon>Oryziinae</taxon>
        <taxon>Oryzias</taxon>
    </lineage>
</organism>
<dbReference type="PROSITE" id="PS50011">
    <property type="entry name" value="PROTEIN_KINASE_DOM"/>
    <property type="match status" value="1"/>
</dbReference>
<dbReference type="PANTHER" id="PTHR13902">
    <property type="entry name" value="SERINE/THREONINE-PROTEIN KINASE WNK WITH NO LYSINE -RELATED"/>
    <property type="match status" value="1"/>
</dbReference>
<dbReference type="Pfam" id="PF00069">
    <property type="entry name" value="Pkinase"/>
    <property type="match status" value="1"/>
</dbReference>
<dbReference type="Ensembl" id="ENSOSIT00000012026.1">
    <property type="protein sequence ID" value="ENSOSIP00000011329.1"/>
    <property type="gene ID" value="ENSOSIG00000006798.1"/>
</dbReference>
<evidence type="ECO:0000259" key="14">
    <source>
        <dbReference type="PROSITE" id="PS50011"/>
    </source>
</evidence>
<feature type="region of interest" description="Disordered" evidence="13">
    <location>
        <begin position="495"/>
        <end position="531"/>
    </location>
</feature>
<comment type="cofactor">
    <cofactor evidence="1">
        <name>Mg(2+)</name>
        <dbReference type="ChEBI" id="CHEBI:18420"/>
    </cofactor>
</comment>
<comment type="subcellular location">
    <subcellularLocation>
        <location evidence="2">Cytoplasm</location>
    </subcellularLocation>
</comment>
<accession>A0A8C7XED4</accession>
<evidence type="ECO:0000313" key="15">
    <source>
        <dbReference type="Ensembl" id="ENSOSIP00000011329.1"/>
    </source>
</evidence>
<dbReference type="SUPFAM" id="SSF56112">
    <property type="entry name" value="Protein kinase-like (PK-like)"/>
    <property type="match status" value="1"/>
</dbReference>
<dbReference type="InterPro" id="IPR050588">
    <property type="entry name" value="WNK_Ser-Thr_kinase"/>
</dbReference>
<dbReference type="Proteomes" id="UP000694383">
    <property type="component" value="Unplaced"/>
</dbReference>
<dbReference type="GO" id="GO:0005737">
    <property type="term" value="C:cytoplasm"/>
    <property type="evidence" value="ECO:0007669"/>
    <property type="project" value="UniProtKB-SubCell"/>
</dbReference>
<comment type="catalytic activity">
    <reaction evidence="11">
        <text>L-threonyl-[protein] + ATP = O-phospho-L-threonyl-[protein] + ADP + H(+)</text>
        <dbReference type="Rhea" id="RHEA:46608"/>
        <dbReference type="Rhea" id="RHEA-COMP:11060"/>
        <dbReference type="Rhea" id="RHEA-COMP:11605"/>
        <dbReference type="ChEBI" id="CHEBI:15378"/>
        <dbReference type="ChEBI" id="CHEBI:30013"/>
        <dbReference type="ChEBI" id="CHEBI:30616"/>
        <dbReference type="ChEBI" id="CHEBI:61977"/>
        <dbReference type="ChEBI" id="CHEBI:456216"/>
        <dbReference type="EC" id="2.7.11.1"/>
    </reaction>
</comment>
<feature type="region of interest" description="Disordered" evidence="13">
    <location>
        <begin position="1"/>
        <end position="54"/>
    </location>
</feature>
<dbReference type="FunFam" id="3.10.20.90:FF:000007">
    <property type="entry name" value="Serine/threonine-protein kinase WNK1 isoform 1"/>
    <property type="match status" value="1"/>
</dbReference>
<dbReference type="InterPro" id="IPR011009">
    <property type="entry name" value="Kinase-like_dom_sf"/>
</dbReference>
<dbReference type="InterPro" id="IPR008271">
    <property type="entry name" value="Ser/Thr_kinase_AS"/>
</dbReference>
<proteinExistence type="predicted"/>
<keyword evidence="4" id="KW-0963">Cytoplasm</keyword>
<sequence length="567" mass="63681">MATDPGEPTGTDESSEKPDGNKKNHSEQEGRADQQAEKMFFSTAPSLSFGTGQKPLKREKRFFRKSVDICEEDDGKGVVAPFAALGHDVCQGNESGKYAPSSAPTQNVKERDCEQEEEAEMKAVATSPGGRFLKFDIELGRGAFKTVYKGLDTETWVEVAWCELQDRKLTKAEQQRFKEEAEMLKGLQHPNIVRFYDSWESVLRGKKCIVLVTELMTSGTLKTYLKRFKVMKPKVLRSWCRQILKGLHFLHTRTPPIIHRDLKCDNIFITGPTGSVKIGDLGLATLMRTSFAKSVIGTPEFMAPEMYEEHYDESVDVYAFGMCMLEMATSEYPYSECQNAAQIYRKVTSGIKPASFDKVNDPEIKEIIEGCIRQTKSQRLSIRDLLNHAFFGEDTGVRVELAEEDTGIQDCLALRIWVEDPKKLKGKHKDNEAIEFSYDLENDSAEEVALEMVKSGFFHESDAKVVGKSIRDRVNLIKKSRERRQQQLLQQQVFERAKNSTPPSYPFSHPSCPSSLHIPSGHGGGGEQGTGRILQESEELPEVDQHVQQQSVLSGTTLSLPGNAFLD</sequence>
<dbReference type="PROSITE" id="PS00108">
    <property type="entry name" value="PROTEIN_KINASE_ST"/>
    <property type="match status" value="1"/>
</dbReference>
<feature type="compositionally biased region" description="Basic and acidic residues" evidence="13">
    <location>
        <begin position="14"/>
        <end position="36"/>
    </location>
</feature>
<dbReference type="GO" id="GO:0004674">
    <property type="term" value="F:protein serine/threonine kinase activity"/>
    <property type="evidence" value="ECO:0007669"/>
    <property type="project" value="UniProtKB-KW"/>
</dbReference>
<reference evidence="15" key="2">
    <citation type="submission" date="2025-09" db="UniProtKB">
        <authorList>
            <consortium name="Ensembl"/>
        </authorList>
    </citation>
    <scope>IDENTIFICATION</scope>
</reference>